<keyword evidence="2" id="KW-1185">Reference proteome</keyword>
<evidence type="ECO:0000313" key="2">
    <source>
        <dbReference type="Proteomes" id="UP000007801"/>
    </source>
</evidence>
<organism evidence="1 2">
    <name type="scientific">Drosophila ananassae</name>
    <name type="common">Fruit fly</name>
    <dbReference type="NCBI Taxonomy" id="7217"/>
    <lineage>
        <taxon>Eukaryota</taxon>
        <taxon>Metazoa</taxon>
        <taxon>Ecdysozoa</taxon>
        <taxon>Arthropoda</taxon>
        <taxon>Hexapoda</taxon>
        <taxon>Insecta</taxon>
        <taxon>Pterygota</taxon>
        <taxon>Neoptera</taxon>
        <taxon>Endopterygota</taxon>
        <taxon>Diptera</taxon>
        <taxon>Brachycera</taxon>
        <taxon>Muscomorpha</taxon>
        <taxon>Ephydroidea</taxon>
        <taxon>Drosophilidae</taxon>
        <taxon>Drosophila</taxon>
        <taxon>Sophophora</taxon>
    </lineage>
</organism>
<dbReference type="EMBL" id="CH902617">
    <property type="protein sequence ID" value="EDV43246.1"/>
    <property type="molecule type" value="Genomic_DNA"/>
</dbReference>
<dbReference type="PhylomeDB" id="B3M117"/>
<dbReference type="OMA" id="TEPTFEM"/>
<dbReference type="HOGENOM" id="CLU_132842_0_0_1"/>
<evidence type="ECO:0000313" key="1">
    <source>
        <dbReference type="EMBL" id="EDV43246.1"/>
    </source>
</evidence>
<proteinExistence type="predicted"/>
<protein>
    <submittedName>
        <fullName evidence="1">Uncharacterized protein</fullName>
    </submittedName>
</protein>
<reference evidence="1 2" key="1">
    <citation type="journal article" date="2007" name="Nature">
        <title>Evolution of genes and genomes on the Drosophila phylogeny.</title>
        <authorList>
            <consortium name="Drosophila 12 Genomes Consortium"/>
            <person name="Clark A.G."/>
            <person name="Eisen M.B."/>
            <person name="Smith D.R."/>
            <person name="Bergman C.M."/>
            <person name="Oliver B."/>
            <person name="Markow T.A."/>
            <person name="Kaufman T.C."/>
            <person name="Kellis M."/>
            <person name="Gelbart W."/>
            <person name="Iyer V.N."/>
            <person name="Pollard D.A."/>
            <person name="Sackton T.B."/>
            <person name="Larracuente A.M."/>
            <person name="Singh N.D."/>
            <person name="Abad J.P."/>
            <person name="Abt D.N."/>
            <person name="Adryan B."/>
            <person name="Aguade M."/>
            <person name="Akashi H."/>
            <person name="Anderson W.W."/>
            <person name="Aquadro C.F."/>
            <person name="Ardell D.H."/>
            <person name="Arguello R."/>
            <person name="Artieri C.G."/>
            <person name="Barbash D.A."/>
            <person name="Barker D."/>
            <person name="Barsanti P."/>
            <person name="Batterham P."/>
            <person name="Batzoglou S."/>
            <person name="Begun D."/>
            <person name="Bhutkar A."/>
            <person name="Blanco E."/>
            <person name="Bosak S.A."/>
            <person name="Bradley R.K."/>
            <person name="Brand A.D."/>
            <person name="Brent M.R."/>
            <person name="Brooks A.N."/>
            <person name="Brown R.H."/>
            <person name="Butlin R.K."/>
            <person name="Caggese C."/>
            <person name="Calvi B.R."/>
            <person name="Bernardo de Carvalho A."/>
            <person name="Caspi A."/>
            <person name="Castrezana S."/>
            <person name="Celniker S.E."/>
            <person name="Chang J.L."/>
            <person name="Chapple C."/>
            <person name="Chatterji S."/>
            <person name="Chinwalla A."/>
            <person name="Civetta A."/>
            <person name="Clifton S.W."/>
            <person name="Comeron J.M."/>
            <person name="Costello J.C."/>
            <person name="Coyne J.A."/>
            <person name="Daub J."/>
            <person name="David R.G."/>
            <person name="Delcher A.L."/>
            <person name="Delehaunty K."/>
            <person name="Do C.B."/>
            <person name="Ebling H."/>
            <person name="Edwards K."/>
            <person name="Eickbush T."/>
            <person name="Evans J.D."/>
            <person name="Filipski A."/>
            <person name="Findeiss S."/>
            <person name="Freyhult E."/>
            <person name="Fulton L."/>
            <person name="Fulton R."/>
            <person name="Garcia A.C."/>
            <person name="Gardiner A."/>
            <person name="Garfield D.A."/>
            <person name="Garvin B.E."/>
            <person name="Gibson G."/>
            <person name="Gilbert D."/>
            <person name="Gnerre S."/>
            <person name="Godfrey J."/>
            <person name="Good R."/>
            <person name="Gotea V."/>
            <person name="Gravely B."/>
            <person name="Greenberg A.J."/>
            <person name="Griffiths-Jones S."/>
            <person name="Gross S."/>
            <person name="Guigo R."/>
            <person name="Gustafson E.A."/>
            <person name="Haerty W."/>
            <person name="Hahn M.W."/>
            <person name="Halligan D.L."/>
            <person name="Halpern A.L."/>
            <person name="Halter G.M."/>
            <person name="Han M.V."/>
            <person name="Heger A."/>
            <person name="Hillier L."/>
            <person name="Hinrichs A.S."/>
            <person name="Holmes I."/>
            <person name="Hoskins R.A."/>
            <person name="Hubisz M.J."/>
            <person name="Hultmark D."/>
            <person name="Huntley M.A."/>
            <person name="Jaffe D.B."/>
            <person name="Jagadeeshan S."/>
            <person name="Jeck W.R."/>
            <person name="Johnson J."/>
            <person name="Jones C.D."/>
            <person name="Jordan W.C."/>
            <person name="Karpen G.H."/>
            <person name="Kataoka E."/>
            <person name="Keightley P.D."/>
            <person name="Kheradpour P."/>
            <person name="Kirkness E.F."/>
            <person name="Koerich L.B."/>
            <person name="Kristiansen K."/>
            <person name="Kudrna D."/>
            <person name="Kulathinal R.J."/>
            <person name="Kumar S."/>
            <person name="Kwok R."/>
            <person name="Lander E."/>
            <person name="Langley C.H."/>
            <person name="Lapoint R."/>
            <person name="Lazzaro B.P."/>
            <person name="Lee S.J."/>
            <person name="Levesque L."/>
            <person name="Li R."/>
            <person name="Lin C.F."/>
            <person name="Lin M.F."/>
            <person name="Lindblad-Toh K."/>
            <person name="Llopart A."/>
            <person name="Long M."/>
            <person name="Low L."/>
            <person name="Lozovsky E."/>
            <person name="Lu J."/>
            <person name="Luo M."/>
            <person name="Machado C.A."/>
            <person name="Makalowski W."/>
            <person name="Marzo M."/>
            <person name="Matsuda M."/>
            <person name="Matzkin L."/>
            <person name="McAllister B."/>
            <person name="McBride C.S."/>
            <person name="McKernan B."/>
            <person name="McKernan K."/>
            <person name="Mendez-Lago M."/>
            <person name="Minx P."/>
            <person name="Mollenhauer M.U."/>
            <person name="Montooth K."/>
            <person name="Mount S.M."/>
            <person name="Mu X."/>
            <person name="Myers E."/>
            <person name="Negre B."/>
            <person name="Newfeld S."/>
            <person name="Nielsen R."/>
            <person name="Noor M.A."/>
            <person name="O'Grady P."/>
            <person name="Pachter L."/>
            <person name="Papaceit M."/>
            <person name="Parisi M.J."/>
            <person name="Parisi M."/>
            <person name="Parts L."/>
            <person name="Pedersen J.S."/>
            <person name="Pesole G."/>
            <person name="Phillippy A.M."/>
            <person name="Ponting C.P."/>
            <person name="Pop M."/>
            <person name="Porcelli D."/>
            <person name="Powell J.R."/>
            <person name="Prohaska S."/>
            <person name="Pruitt K."/>
            <person name="Puig M."/>
            <person name="Quesneville H."/>
            <person name="Ram K.R."/>
            <person name="Rand D."/>
            <person name="Rasmussen M.D."/>
            <person name="Reed L.K."/>
            <person name="Reenan R."/>
            <person name="Reily A."/>
            <person name="Remington K.A."/>
            <person name="Rieger T.T."/>
            <person name="Ritchie M.G."/>
            <person name="Robin C."/>
            <person name="Rogers Y.H."/>
            <person name="Rohde C."/>
            <person name="Rozas J."/>
            <person name="Rubenfield M.J."/>
            <person name="Ruiz A."/>
            <person name="Russo S."/>
            <person name="Salzberg S.L."/>
            <person name="Sanchez-Gracia A."/>
            <person name="Saranga D.J."/>
            <person name="Sato H."/>
            <person name="Schaeffer S.W."/>
            <person name="Schatz M.C."/>
            <person name="Schlenke T."/>
            <person name="Schwartz R."/>
            <person name="Segarra C."/>
            <person name="Singh R.S."/>
            <person name="Sirot L."/>
            <person name="Sirota M."/>
            <person name="Sisneros N.B."/>
            <person name="Smith C.D."/>
            <person name="Smith T.F."/>
            <person name="Spieth J."/>
            <person name="Stage D.E."/>
            <person name="Stark A."/>
            <person name="Stephan W."/>
            <person name="Strausberg R.L."/>
            <person name="Strempel S."/>
            <person name="Sturgill D."/>
            <person name="Sutton G."/>
            <person name="Sutton G.G."/>
            <person name="Tao W."/>
            <person name="Teichmann S."/>
            <person name="Tobari Y.N."/>
            <person name="Tomimura Y."/>
            <person name="Tsolas J.M."/>
            <person name="Valente V.L."/>
            <person name="Venter E."/>
            <person name="Venter J.C."/>
            <person name="Vicario S."/>
            <person name="Vieira F.G."/>
            <person name="Vilella A.J."/>
            <person name="Villasante A."/>
            <person name="Walenz B."/>
            <person name="Wang J."/>
            <person name="Wasserman M."/>
            <person name="Watts T."/>
            <person name="Wilson D."/>
            <person name="Wilson R.K."/>
            <person name="Wing R.A."/>
            <person name="Wolfner M.F."/>
            <person name="Wong A."/>
            <person name="Wong G.K."/>
            <person name="Wu C.I."/>
            <person name="Wu G."/>
            <person name="Yamamoto D."/>
            <person name="Yang H.P."/>
            <person name="Yang S.P."/>
            <person name="Yorke J.A."/>
            <person name="Yoshida K."/>
            <person name="Zdobnov E."/>
            <person name="Zhang P."/>
            <person name="Zhang Y."/>
            <person name="Zimin A.V."/>
            <person name="Baldwin J."/>
            <person name="Abdouelleil A."/>
            <person name="Abdulkadir J."/>
            <person name="Abebe A."/>
            <person name="Abera B."/>
            <person name="Abreu J."/>
            <person name="Acer S.C."/>
            <person name="Aftuck L."/>
            <person name="Alexander A."/>
            <person name="An P."/>
            <person name="Anderson E."/>
            <person name="Anderson S."/>
            <person name="Arachi H."/>
            <person name="Azer M."/>
            <person name="Bachantsang P."/>
            <person name="Barry A."/>
            <person name="Bayul T."/>
            <person name="Berlin A."/>
            <person name="Bessette D."/>
            <person name="Bloom T."/>
            <person name="Blye J."/>
            <person name="Boguslavskiy L."/>
            <person name="Bonnet C."/>
            <person name="Boukhgalter B."/>
            <person name="Bourzgui I."/>
            <person name="Brown A."/>
            <person name="Cahill P."/>
            <person name="Channer S."/>
            <person name="Cheshatsang Y."/>
            <person name="Chuda L."/>
            <person name="Citroen M."/>
            <person name="Collymore A."/>
            <person name="Cooke P."/>
            <person name="Costello M."/>
            <person name="D'Aco K."/>
            <person name="Daza R."/>
            <person name="De Haan G."/>
            <person name="DeGray S."/>
            <person name="DeMaso C."/>
            <person name="Dhargay N."/>
            <person name="Dooley K."/>
            <person name="Dooley E."/>
            <person name="Doricent M."/>
            <person name="Dorje P."/>
            <person name="Dorjee K."/>
            <person name="Dupes A."/>
            <person name="Elong R."/>
            <person name="Falk J."/>
            <person name="Farina A."/>
            <person name="Faro S."/>
            <person name="Ferguson D."/>
            <person name="Fisher S."/>
            <person name="Foley C.D."/>
            <person name="Franke A."/>
            <person name="Friedrich D."/>
            <person name="Gadbois L."/>
            <person name="Gearin G."/>
            <person name="Gearin C.R."/>
            <person name="Giannoukos G."/>
            <person name="Goode T."/>
            <person name="Graham J."/>
            <person name="Grandbois E."/>
            <person name="Grewal S."/>
            <person name="Gyaltsen K."/>
            <person name="Hafez N."/>
            <person name="Hagos B."/>
            <person name="Hall J."/>
            <person name="Henson C."/>
            <person name="Hollinger A."/>
            <person name="Honan T."/>
            <person name="Huard M.D."/>
            <person name="Hughes L."/>
            <person name="Hurhula B."/>
            <person name="Husby M.E."/>
            <person name="Kamat A."/>
            <person name="Kanga B."/>
            <person name="Kashin S."/>
            <person name="Khazanovich D."/>
            <person name="Kisner P."/>
            <person name="Lance K."/>
            <person name="Lara M."/>
            <person name="Lee W."/>
            <person name="Lennon N."/>
            <person name="Letendre F."/>
            <person name="LeVine R."/>
            <person name="Lipovsky A."/>
            <person name="Liu X."/>
            <person name="Liu J."/>
            <person name="Liu S."/>
            <person name="Lokyitsang T."/>
            <person name="Lokyitsang Y."/>
            <person name="Lubonja R."/>
            <person name="Lui A."/>
            <person name="MacDonald P."/>
            <person name="Magnisalis V."/>
            <person name="Maru K."/>
            <person name="Matthews C."/>
            <person name="McCusker W."/>
            <person name="McDonough S."/>
            <person name="Mehta T."/>
            <person name="Meldrim J."/>
            <person name="Meneus L."/>
            <person name="Mihai O."/>
            <person name="Mihalev A."/>
            <person name="Mihova T."/>
            <person name="Mittelman R."/>
            <person name="Mlenga V."/>
            <person name="Montmayeur A."/>
            <person name="Mulrain L."/>
            <person name="Navidi A."/>
            <person name="Naylor J."/>
            <person name="Negash T."/>
            <person name="Nguyen T."/>
            <person name="Nguyen N."/>
            <person name="Nicol R."/>
            <person name="Norbu C."/>
            <person name="Norbu N."/>
            <person name="Novod N."/>
            <person name="O'Neill B."/>
            <person name="Osman S."/>
            <person name="Markiewicz E."/>
            <person name="Oyono O.L."/>
            <person name="Patti C."/>
            <person name="Phunkhang P."/>
            <person name="Pierre F."/>
            <person name="Priest M."/>
            <person name="Raghuraman S."/>
            <person name="Rege F."/>
            <person name="Reyes R."/>
            <person name="Rise C."/>
            <person name="Rogov P."/>
            <person name="Ross K."/>
            <person name="Ryan E."/>
            <person name="Settipalli S."/>
            <person name="Shea T."/>
            <person name="Sherpa N."/>
            <person name="Shi L."/>
            <person name="Shih D."/>
            <person name="Sparrow T."/>
            <person name="Spaulding J."/>
            <person name="Stalker J."/>
            <person name="Stange-Thomann N."/>
            <person name="Stavropoulos S."/>
            <person name="Stone C."/>
            <person name="Strader C."/>
            <person name="Tesfaye S."/>
            <person name="Thomson T."/>
            <person name="Thoulutsang Y."/>
            <person name="Thoulutsang D."/>
            <person name="Topham K."/>
            <person name="Topping I."/>
            <person name="Tsamla T."/>
            <person name="Vassiliev H."/>
            <person name="Vo A."/>
            <person name="Wangchuk T."/>
            <person name="Wangdi T."/>
            <person name="Weiand M."/>
            <person name="Wilkinson J."/>
            <person name="Wilson A."/>
            <person name="Yadav S."/>
            <person name="Young G."/>
            <person name="Yu Q."/>
            <person name="Zembek L."/>
            <person name="Zhong D."/>
            <person name="Zimmer A."/>
            <person name="Zwirko Z."/>
            <person name="Jaffe D.B."/>
            <person name="Alvarez P."/>
            <person name="Brockman W."/>
            <person name="Butler J."/>
            <person name="Chin C."/>
            <person name="Gnerre S."/>
            <person name="Grabherr M."/>
            <person name="Kleber M."/>
            <person name="Mauceli E."/>
            <person name="MacCallum I."/>
        </authorList>
    </citation>
    <scope>NUCLEOTIDE SEQUENCE [LARGE SCALE GENOMIC DNA]</scope>
    <source>
        <strain evidence="2">Tucson 14024-0371.13</strain>
    </source>
</reference>
<dbReference type="GeneID" id="6501169"/>
<dbReference type="Proteomes" id="UP000007801">
    <property type="component" value="Unassembled WGS sequence"/>
</dbReference>
<dbReference type="KEGG" id="dan:6501169"/>
<sequence length="168" mass="19746">MRTRTKPKIFRPHFDRTNLEERQPLIADRDYGFMRSSHTSTPFPKKQNPLDVESLRARLEAQGESQMKIVPSNSITSDVTEDFDFPEEESQPFLSFSMRRKIFDTGEYTICKGRKMSETFHQGYTSCQNEPYRDGMGCRHRLSSYAVTYHSYKELQDYCVKQNIKFTG</sequence>
<accession>B3M117</accession>
<dbReference type="OrthoDB" id="7841870at2759"/>
<dbReference type="AlphaFoldDB" id="B3M117"/>
<gene>
    <name evidence="1" type="primary">Dana\GF18394</name>
    <name evidence="1" type="synonym">dana_GLEANR_19650</name>
    <name evidence="1" type="ORF">GF18394</name>
</gene>
<name>B3M117_DROAN</name>
<dbReference type="InParanoid" id="B3M117"/>